<name>A0ACB7HDH2_MANES</name>
<gene>
    <name evidence="1" type="ORF">MANES_08G150900v8</name>
</gene>
<protein>
    <submittedName>
        <fullName evidence="1">Uncharacterized protein</fullName>
    </submittedName>
</protein>
<dbReference type="EMBL" id="CM004394">
    <property type="protein sequence ID" value="KAG8649898.1"/>
    <property type="molecule type" value="Genomic_DNA"/>
</dbReference>
<evidence type="ECO:0000313" key="1">
    <source>
        <dbReference type="EMBL" id="KAG8649898.1"/>
    </source>
</evidence>
<comment type="caution">
    <text evidence="1">The sequence shown here is derived from an EMBL/GenBank/DDBJ whole genome shotgun (WGS) entry which is preliminary data.</text>
</comment>
<proteinExistence type="predicted"/>
<organism evidence="1 2">
    <name type="scientific">Manihot esculenta</name>
    <name type="common">Cassava</name>
    <name type="synonym">Jatropha manihot</name>
    <dbReference type="NCBI Taxonomy" id="3983"/>
    <lineage>
        <taxon>Eukaryota</taxon>
        <taxon>Viridiplantae</taxon>
        <taxon>Streptophyta</taxon>
        <taxon>Embryophyta</taxon>
        <taxon>Tracheophyta</taxon>
        <taxon>Spermatophyta</taxon>
        <taxon>Magnoliopsida</taxon>
        <taxon>eudicotyledons</taxon>
        <taxon>Gunneridae</taxon>
        <taxon>Pentapetalae</taxon>
        <taxon>rosids</taxon>
        <taxon>fabids</taxon>
        <taxon>Malpighiales</taxon>
        <taxon>Euphorbiaceae</taxon>
        <taxon>Crotonoideae</taxon>
        <taxon>Manihoteae</taxon>
        <taxon>Manihot</taxon>
    </lineage>
</organism>
<dbReference type="Proteomes" id="UP000091857">
    <property type="component" value="Chromosome 8"/>
</dbReference>
<evidence type="ECO:0000313" key="2">
    <source>
        <dbReference type="Proteomes" id="UP000091857"/>
    </source>
</evidence>
<reference evidence="2" key="1">
    <citation type="journal article" date="2016" name="Nat. Biotechnol.">
        <title>Sequencing wild and cultivated cassava and related species reveals extensive interspecific hybridization and genetic diversity.</title>
        <authorList>
            <person name="Bredeson J.V."/>
            <person name="Lyons J.B."/>
            <person name="Prochnik S.E."/>
            <person name="Wu G.A."/>
            <person name="Ha C.M."/>
            <person name="Edsinger-Gonzales E."/>
            <person name="Grimwood J."/>
            <person name="Schmutz J."/>
            <person name="Rabbi I.Y."/>
            <person name="Egesi C."/>
            <person name="Nauluvula P."/>
            <person name="Lebot V."/>
            <person name="Ndunguru J."/>
            <person name="Mkamilo G."/>
            <person name="Bart R.S."/>
            <person name="Setter T.L."/>
            <person name="Gleadow R.M."/>
            <person name="Kulakow P."/>
            <person name="Ferguson M.E."/>
            <person name="Rounsley S."/>
            <person name="Rokhsar D.S."/>
        </authorList>
    </citation>
    <scope>NUCLEOTIDE SEQUENCE [LARGE SCALE GENOMIC DNA]</scope>
    <source>
        <strain evidence="2">cv. AM560-2</strain>
    </source>
</reference>
<sequence>MSGLPDELWRQILEIGIRNSKFSYKDLCCISISCRRLHRLSSEDSLWSQFLFSDFPSTSQQQNPSSNYCRSTSTSAKSTYRIKFEKEKERKLAAHRRAVLRKESEIVERERKIKEIETQWRLETEKMRATSTELSNLHKVRQASVALNVWQPEVVRGRQKQIVEQCVVSVVSRVHSLEMELRLCKQQIAGFNKAHKDEMQRLETAKEELAYMKYHPLQDYRLTRKGDNEGDKKRKKLKRSVKLS</sequence>
<keyword evidence="2" id="KW-1185">Reference proteome</keyword>
<accession>A0ACB7HDH2</accession>